<dbReference type="GO" id="GO:0005315">
    <property type="term" value="F:phosphate transmembrane transporter activity"/>
    <property type="evidence" value="ECO:0007669"/>
    <property type="project" value="InterPro"/>
</dbReference>
<dbReference type="InterPro" id="IPR005672">
    <property type="entry name" value="Phosphate_PstA"/>
</dbReference>
<comment type="subcellular location">
    <subcellularLocation>
        <location evidence="10">Cell inner membrane</location>
        <topology evidence="10">Multi-pass membrane protein</topology>
    </subcellularLocation>
    <subcellularLocation>
        <location evidence="1">Cell membrane</location>
        <topology evidence="1">Multi-pass membrane protein</topology>
    </subcellularLocation>
</comment>
<gene>
    <name evidence="12" type="primary">pstA</name>
    <name evidence="12" type="ORF">A1019T_01092</name>
</gene>
<keyword evidence="13" id="KW-1185">Reference proteome</keyword>
<dbReference type="Gene3D" id="1.10.3720.10">
    <property type="entry name" value="MetI-like"/>
    <property type="match status" value="1"/>
</dbReference>
<keyword evidence="4" id="KW-0813">Transport</keyword>
<keyword evidence="9 10" id="KW-0472">Membrane</keyword>
<name>A0A1R4EF43_9GAMM</name>
<dbReference type="STRING" id="1945520.A1019T_01092"/>
<keyword evidence="5 10" id="KW-1003">Cell membrane</keyword>
<feature type="transmembrane region" description="Helical" evidence="10">
    <location>
        <begin position="91"/>
        <end position="120"/>
    </location>
</feature>
<feature type="transmembrane region" description="Helical" evidence="10">
    <location>
        <begin position="159"/>
        <end position="177"/>
    </location>
</feature>
<evidence type="ECO:0000256" key="4">
    <source>
        <dbReference type="ARBA" id="ARBA00022448"/>
    </source>
</evidence>
<dbReference type="NCBIfam" id="TIGR00974">
    <property type="entry name" value="3a0107s02c"/>
    <property type="match status" value="1"/>
</dbReference>
<dbReference type="Proteomes" id="UP000188169">
    <property type="component" value="Unassembled WGS sequence"/>
</dbReference>
<dbReference type="CDD" id="cd06261">
    <property type="entry name" value="TM_PBP2"/>
    <property type="match status" value="1"/>
</dbReference>
<organism evidence="12 13">
    <name type="scientific">Psychrobacter pasteurii</name>
    <dbReference type="NCBI Taxonomy" id="1945520"/>
    <lineage>
        <taxon>Bacteria</taxon>
        <taxon>Pseudomonadati</taxon>
        <taxon>Pseudomonadota</taxon>
        <taxon>Gammaproteobacteria</taxon>
        <taxon>Moraxellales</taxon>
        <taxon>Moraxellaceae</taxon>
        <taxon>Psychrobacter</taxon>
    </lineage>
</organism>
<dbReference type="PANTHER" id="PTHR42922">
    <property type="entry name" value="PHOSPHATE TRANSPORT SYSTEM PERMEASE PROTEIN PSTA"/>
    <property type="match status" value="1"/>
</dbReference>
<keyword evidence="8 10" id="KW-1133">Transmembrane helix</keyword>
<accession>A0A1R4EF43</accession>
<dbReference type="PROSITE" id="PS50928">
    <property type="entry name" value="ABC_TM1"/>
    <property type="match status" value="1"/>
</dbReference>
<evidence type="ECO:0000256" key="8">
    <source>
        <dbReference type="ARBA" id="ARBA00022989"/>
    </source>
</evidence>
<dbReference type="PANTHER" id="PTHR42922:SF1">
    <property type="entry name" value="PHOSPHATE TRANSPORT SYSTEM PERMEASE PROTEIN PSTA"/>
    <property type="match status" value="1"/>
</dbReference>
<evidence type="ECO:0000256" key="3">
    <source>
        <dbReference type="ARBA" id="ARBA00016864"/>
    </source>
</evidence>
<dbReference type="AlphaFoldDB" id="A0A1R4EF43"/>
<dbReference type="RefSeq" id="WP_077448524.1">
    <property type="nucleotide sequence ID" value="NZ_FUGD01000073.1"/>
</dbReference>
<evidence type="ECO:0000256" key="1">
    <source>
        <dbReference type="ARBA" id="ARBA00004651"/>
    </source>
</evidence>
<comment type="similarity">
    <text evidence="2 10">Belongs to the binding-protein-dependent transport system permease family. CysTW subfamily.</text>
</comment>
<dbReference type="GO" id="GO:0035435">
    <property type="term" value="P:phosphate ion transmembrane transport"/>
    <property type="evidence" value="ECO:0007669"/>
    <property type="project" value="InterPro"/>
</dbReference>
<evidence type="ECO:0000313" key="12">
    <source>
        <dbReference type="EMBL" id="SJM37121.1"/>
    </source>
</evidence>
<evidence type="ECO:0000259" key="11">
    <source>
        <dbReference type="PROSITE" id="PS50928"/>
    </source>
</evidence>
<dbReference type="InterPro" id="IPR051408">
    <property type="entry name" value="Phosphate_transprt_permease"/>
</dbReference>
<feature type="transmembrane region" description="Helical" evidence="10">
    <location>
        <begin position="132"/>
        <end position="153"/>
    </location>
</feature>
<evidence type="ECO:0000256" key="2">
    <source>
        <dbReference type="ARBA" id="ARBA00007069"/>
    </source>
</evidence>
<dbReference type="EMBL" id="FUGD01000073">
    <property type="protein sequence ID" value="SJM37121.1"/>
    <property type="molecule type" value="Genomic_DNA"/>
</dbReference>
<keyword evidence="6" id="KW-0592">Phosphate transport</keyword>
<evidence type="ECO:0000313" key="13">
    <source>
        <dbReference type="Proteomes" id="UP000188169"/>
    </source>
</evidence>
<feature type="domain" description="ABC transmembrane type-1" evidence="11">
    <location>
        <begin position="92"/>
        <end position="294"/>
    </location>
</feature>
<reference evidence="13" key="1">
    <citation type="submission" date="2017-02" db="EMBL/GenBank/DDBJ databases">
        <authorList>
            <person name="Mornico D."/>
        </authorList>
    </citation>
    <scope>NUCLEOTIDE SEQUENCE [LARGE SCALE GENOMIC DNA]</scope>
</reference>
<evidence type="ECO:0000256" key="7">
    <source>
        <dbReference type="ARBA" id="ARBA00022692"/>
    </source>
</evidence>
<dbReference type="OrthoDB" id="9775069at2"/>
<feature type="transmembrane region" description="Helical" evidence="10">
    <location>
        <begin position="274"/>
        <end position="297"/>
    </location>
</feature>
<dbReference type="GO" id="GO:0005886">
    <property type="term" value="C:plasma membrane"/>
    <property type="evidence" value="ECO:0007669"/>
    <property type="project" value="UniProtKB-SubCell"/>
</dbReference>
<sequence length="302" mass="32635">MTTSSSSKPMTMNSTSSVSFEQRMNKSLYSRRKMFNVLGLIFAMCAMAFGLFWLGWILFDLLRKGMEAMITMPIFTVDTPPPNTIGGLRNAIVGSFMIAGTGLVIGAPVGLLAGIYLAEFSQGSWLGKATRFINDILLSAPSIVIGLFIFSLMVSNRSFSGWAGAVALSLIIIPVVVRSTETMLNLVPNQLREASYALGAPKWKVVTSVTMQAAKSGLITGILLGFARITGETAPLLFTALNNRFFSWDMSSAMANLPMTIYQFAAAPDDTQNMLAWAGALIVTFSVLALNIIARIVGRDKK</sequence>
<protein>
    <recommendedName>
        <fullName evidence="3 10">Phosphate transport system permease protein PstA</fullName>
    </recommendedName>
</protein>
<feature type="transmembrane region" description="Helical" evidence="10">
    <location>
        <begin position="34"/>
        <end position="59"/>
    </location>
</feature>
<dbReference type="InterPro" id="IPR035906">
    <property type="entry name" value="MetI-like_sf"/>
</dbReference>
<feature type="transmembrane region" description="Helical" evidence="10">
    <location>
        <begin position="218"/>
        <end position="241"/>
    </location>
</feature>
<dbReference type="InterPro" id="IPR000515">
    <property type="entry name" value="MetI-like"/>
</dbReference>
<dbReference type="Pfam" id="PF00528">
    <property type="entry name" value="BPD_transp_1"/>
    <property type="match status" value="1"/>
</dbReference>
<evidence type="ECO:0000256" key="6">
    <source>
        <dbReference type="ARBA" id="ARBA00022592"/>
    </source>
</evidence>
<evidence type="ECO:0000256" key="10">
    <source>
        <dbReference type="RuleBase" id="RU363043"/>
    </source>
</evidence>
<keyword evidence="7 10" id="KW-0812">Transmembrane</keyword>
<dbReference type="SUPFAM" id="SSF161098">
    <property type="entry name" value="MetI-like"/>
    <property type="match status" value="1"/>
</dbReference>
<evidence type="ECO:0000256" key="5">
    <source>
        <dbReference type="ARBA" id="ARBA00022475"/>
    </source>
</evidence>
<proteinExistence type="inferred from homology"/>
<evidence type="ECO:0000256" key="9">
    <source>
        <dbReference type="ARBA" id="ARBA00023136"/>
    </source>
</evidence>